<dbReference type="AlphaFoldDB" id="A0AAF0ZH78"/>
<evidence type="ECO:0000313" key="8">
    <source>
        <dbReference type="EMBL" id="WPF89269.1"/>
    </source>
</evidence>
<dbReference type="Gene3D" id="3.90.640.10">
    <property type="entry name" value="Actin, Chain A, domain 4"/>
    <property type="match status" value="1"/>
</dbReference>
<dbReference type="Gene3D" id="3.30.30.30">
    <property type="match status" value="1"/>
</dbReference>
<dbReference type="Gene3D" id="2.60.34.10">
    <property type="entry name" value="Substrate Binding Domain Of DNAk, Chain A, domain 1"/>
    <property type="match status" value="1"/>
</dbReference>
<dbReference type="PROSITE" id="PS00329">
    <property type="entry name" value="HSP70_2"/>
    <property type="match status" value="1"/>
</dbReference>
<evidence type="ECO:0000256" key="7">
    <source>
        <dbReference type="RuleBase" id="RU003322"/>
    </source>
</evidence>
<gene>
    <name evidence="8" type="ORF">SAY89_03045</name>
</gene>
<evidence type="ECO:0000256" key="2">
    <source>
        <dbReference type="ARBA" id="ARBA00022553"/>
    </source>
</evidence>
<keyword evidence="4 7" id="KW-0067">ATP-binding</keyword>
<accession>A0AAF0ZH78</accession>
<keyword evidence="5" id="KW-0346">Stress response</keyword>
<organism evidence="8">
    <name type="scientific">Cyanobacterium aponinum AL20115</name>
    <dbReference type="NCBI Taxonomy" id="3090662"/>
    <lineage>
        <taxon>Bacteria</taxon>
        <taxon>Bacillati</taxon>
        <taxon>Cyanobacteriota</taxon>
        <taxon>Cyanophyceae</taxon>
        <taxon>Oscillatoriophycideae</taxon>
        <taxon>Chroococcales</taxon>
        <taxon>Geminocystaceae</taxon>
        <taxon>Cyanobacterium</taxon>
    </lineage>
</organism>
<dbReference type="PRINTS" id="PR00301">
    <property type="entry name" value="HEATSHOCK70"/>
</dbReference>
<dbReference type="FunFam" id="3.90.640.10:FF:000003">
    <property type="entry name" value="Molecular chaperone DnaK"/>
    <property type="match status" value="1"/>
</dbReference>
<dbReference type="Gene3D" id="3.30.420.40">
    <property type="match status" value="2"/>
</dbReference>
<evidence type="ECO:0000256" key="5">
    <source>
        <dbReference type="ARBA" id="ARBA00023016"/>
    </source>
</evidence>
<evidence type="ECO:0000256" key="6">
    <source>
        <dbReference type="ARBA" id="ARBA00023186"/>
    </source>
</evidence>
<dbReference type="GO" id="GO:0140662">
    <property type="term" value="F:ATP-dependent protein folding chaperone"/>
    <property type="evidence" value="ECO:0007669"/>
    <property type="project" value="InterPro"/>
</dbReference>
<dbReference type="GO" id="GO:0005524">
    <property type="term" value="F:ATP binding"/>
    <property type="evidence" value="ECO:0007669"/>
    <property type="project" value="UniProtKB-KW"/>
</dbReference>
<dbReference type="PANTHER" id="PTHR19375">
    <property type="entry name" value="HEAT SHOCK PROTEIN 70KDA"/>
    <property type="match status" value="1"/>
</dbReference>
<dbReference type="CDD" id="cd24029">
    <property type="entry name" value="ASKHA_NBD_HSP70_DnaK_HscA_HscC"/>
    <property type="match status" value="1"/>
</dbReference>
<comment type="similarity">
    <text evidence="1 7">Belongs to the heat shock protein 70 family.</text>
</comment>
<keyword evidence="6" id="KW-0143">Chaperone</keyword>
<dbReference type="RefSeq" id="WP_320001814.1">
    <property type="nucleotide sequence ID" value="NZ_CP138348.1"/>
</dbReference>
<dbReference type="SUPFAM" id="SSF53067">
    <property type="entry name" value="Actin-like ATPase domain"/>
    <property type="match status" value="2"/>
</dbReference>
<dbReference type="InterPro" id="IPR013126">
    <property type="entry name" value="Hsp_70_fam"/>
</dbReference>
<sequence length="732" mass="81371">MGNIVGIDLGTTNSVAAFKFAEAQVVDDPKHGTLVRSVVSFSNNSLIVGKEAYNQLLQDPENVIISIKRLMGRGFGDDVVQQQLKNFGYKITQSSEGTENSLSVWLGGKEYQPEDISAEILKQVVENAQAYQENMGQTGNITKAVITIPAYFNDKQRYATEIASVRAGLGKPVLLPEPTAAAISYGFKPNSDDVKTILVYDFGGGTFDSSLITTAGSHFIESGKAGDLWLGGDDIDNKLAELVKQKVAKEEGLDSIDTLIANMPYYQQVRFKADLKIATERAKIDLSSKTEAKVNPSTPLLDEFGMAIPIDITITRKEFEAMILPLVKRSIEICHDAIKYSDYPTDMIDIVLMVGGSSQIPLVQEEVKKAFGNDKVVVHPRPMYAVAEGAGIVSAGVTEVVGTVSRDYCIQLVDDPRYQLIKQGEVLPIQKNHTFKTEGEGQELIHFKFFSPDEVREGIDLRKNDERIGDMWLALDKPYPRGTEVDVMVELDEQNSALTMTACLKNNPSIRVSGSFSRGNHDEQINQKVEELIHKLNQEGNLTEYGVQNANELAGEIVRASNQIYLNGVLQRDRQQVAEEKLKELEAFACGDRDTILMYLRDFNFALEFCSHIMHEDQVNRLKILVSEMQKAVDSNNISAMQRLAEDGSREFDNLPDLVRILLLIRFGVARACRIAPSHGKVLETKFINLLDAMERGDGNTSDRLYRELLEEIREYIDQDLPTGVVATGLTR</sequence>
<name>A0AAF0ZH78_9CHRO</name>
<dbReference type="PROSITE" id="PS00297">
    <property type="entry name" value="HSP70_1"/>
    <property type="match status" value="1"/>
</dbReference>
<keyword evidence="2" id="KW-0597">Phosphoprotein</keyword>
<evidence type="ECO:0000256" key="3">
    <source>
        <dbReference type="ARBA" id="ARBA00022741"/>
    </source>
</evidence>
<dbReference type="SUPFAM" id="SSF100920">
    <property type="entry name" value="Heat shock protein 70kD (HSP70), peptide-binding domain"/>
    <property type="match status" value="1"/>
</dbReference>
<dbReference type="EMBL" id="CP138348">
    <property type="protein sequence ID" value="WPF89269.1"/>
    <property type="molecule type" value="Genomic_DNA"/>
</dbReference>
<dbReference type="InterPro" id="IPR029047">
    <property type="entry name" value="HSP70_peptide-bd_sf"/>
</dbReference>
<keyword evidence="3 7" id="KW-0547">Nucleotide-binding</keyword>
<dbReference type="Pfam" id="PF00012">
    <property type="entry name" value="HSP70"/>
    <property type="match status" value="1"/>
</dbReference>
<proteinExistence type="inferred from homology"/>
<dbReference type="PROSITE" id="PS01036">
    <property type="entry name" value="HSP70_3"/>
    <property type="match status" value="1"/>
</dbReference>
<dbReference type="InterPro" id="IPR018181">
    <property type="entry name" value="Heat_shock_70_CS"/>
</dbReference>
<evidence type="ECO:0000256" key="4">
    <source>
        <dbReference type="ARBA" id="ARBA00022840"/>
    </source>
</evidence>
<dbReference type="InterPro" id="IPR043129">
    <property type="entry name" value="ATPase_NBD"/>
</dbReference>
<evidence type="ECO:0000256" key="1">
    <source>
        <dbReference type="ARBA" id="ARBA00007381"/>
    </source>
</evidence>
<reference evidence="8" key="1">
    <citation type="submission" date="2023-11" db="EMBL/GenBank/DDBJ databases">
        <title>Genome sequence of Cyanobacterium aponinum BCRC AL20115.</title>
        <authorList>
            <person name="Chang H.-Y."/>
            <person name="Lin K.-M."/>
            <person name="Hsueh H.-T."/>
            <person name="Chu H.-A."/>
            <person name="Kuo C.-H."/>
        </authorList>
    </citation>
    <scope>NUCLEOTIDE SEQUENCE</scope>
    <source>
        <strain evidence="8">AL20115</strain>
    </source>
</reference>
<protein>
    <submittedName>
        <fullName evidence="8">Hsp70 family protein</fullName>
    </submittedName>
</protein>